<dbReference type="RefSeq" id="WP_151966524.1">
    <property type="nucleotide sequence ID" value="NZ_AP019860.1"/>
</dbReference>
<organism evidence="1 2">
    <name type="scientific">Uabimicrobium amorphum</name>
    <dbReference type="NCBI Taxonomy" id="2596890"/>
    <lineage>
        <taxon>Bacteria</taxon>
        <taxon>Pseudomonadati</taxon>
        <taxon>Planctomycetota</taxon>
        <taxon>Candidatus Uabimicrobiia</taxon>
        <taxon>Candidatus Uabimicrobiales</taxon>
        <taxon>Candidatus Uabimicrobiaceae</taxon>
        <taxon>Candidatus Uabimicrobium</taxon>
    </lineage>
</organism>
<evidence type="ECO:0000313" key="1">
    <source>
        <dbReference type="EMBL" id="BBM82274.1"/>
    </source>
</evidence>
<name>A0A5S9IIG9_UABAM</name>
<dbReference type="AlphaFoldDB" id="A0A5S9IIG9"/>
<dbReference type="Proteomes" id="UP000326354">
    <property type="component" value="Chromosome"/>
</dbReference>
<keyword evidence="2" id="KW-1185">Reference proteome</keyword>
<proteinExistence type="predicted"/>
<evidence type="ECO:0000313" key="2">
    <source>
        <dbReference type="Proteomes" id="UP000326354"/>
    </source>
</evidence>
<gene>
    <name evidence="1" type="ORF">UABAM_00617</name>
</gene>
<reference evidence="1 2" key="1">
    <citation type="submission" date="2019-08" db="EMBL/GenBank/DDBJ databases">
        <title>Complete genome sequence of Candidatus Uab amorphum.</title>
        <authorList>
            <person name="Shiratori T."/>
            <person name="Suzuki S."/>
            <person name="Kakizawa Y."/>
            <person name="Ishida K."/>
        </authorList>
    </citation>
    <scope>NUCLEOTIDE SEQUENCE [LARGE SCALE GENOMIC DNA]</scope>
    <source>
        <strain evidence="1 2">SRT547</strain>
    </source>
</reference>
<dbReference type="KEGG" id="uam:UABAM_00617"/>
<evidence type="ECO:0008006" key="3">
    <source>
        <dbReference type="Google" id="ProtNLM"/>
    </source>
</evidence>
<sequence length="362" mass="40400">MLKIWFILALLFTGCSYKLIESKQIDVVHPQSTTGIPYYLPKSMFLVDLQIGDKVVETVKTDKDNKVISKQQILQYEAKIKLTQKAVPDPDQVYLLNYDSSIWYNDSIDVRISKDGFIQTFVSDILPEEDFTAKVEGESKDESSIELPNSSITLNFTITDAPQKFSSEEARLVSELRDDLKVLKGNQNFSFDVRDKEQQVRINNPVATGNLKMTLSAKKFSVKNKKNTTTQPPTTTEEFDNGIKFRLPYPYVVNLSLYYENREGKSVKLANMNTIALLPDDSPVYTLPAERYAMVHSALVAEFRNGQLQNSKIKKPSPVYSILNLPKTILGEVKELLEAIGQAIDSKIGAILGVGGAAAGGA</sequence>
<protein>
    <recommendedName>
        <fullName evidence="3">Lipoprotein</fullName>
    </recommendedName>
</protein>
<accession>A0A5S9IIG9</accession>
<dbReference type="PROSITE" id="PS51257">
    <property type="entry name" value="PROKAR_LIPOPROTEIN"/>
    <property type="match status" value="1"/>
</dbReference>
<dbReference type="EMBL" id="AP019860">
    <property type="protein sequence ID" value="BBM82274.1"/>
    <property type="molecule type" value="Genomic_DNA"/>
</dbReference>